<accession>A0A0R1HL48</accession>
<protein>
    <recommendedName>
        <fullName evidence="4">ECF transporter S component</fullName>
    </recommendedName>
</protein>
<feature type="transmembrane region" description="Helical" evidence="1">
    <location>
        <begin position="112"/>
        <end position="130"/>
    </location>
</feature>
<feature type="transmembrane region" description="Helical" evidence="1">
    <location>
        <begin position="41"/>
        <end position="64"/>
    </location>
</feature>
<sequence length="170" mass="18124">MIPLQRTDQLKRLVLAAMFLALCVIGANLKMMGSIAFDSMPAFLGAILMGPWYGAILGIFGHLLSAGLAGFPLSLPVHGVIAGCMGVCMFLFGKMRHGFEFSTISRVLLSDFVGYAVNVPLALVILYPIMGAAVLAFFVPLTLATVANIVICEVVYVALPSRMTHASFLV</sequence>
<dbReference type="Gene3D" id="1.10.1760.20">
    <property type="match status" value="1"/>
</dbReference>
<evidence type="ECO:0000313" key="3">
    <source>
        <dbReference type="Proteomes" id="UP000050911"/>
    </source>
</evidence>
<feature type="transmembrane region" description="Helical" evidence="1">
    <location>
        <begin position="136"/>
        <end position="159"/>
    </location>
</feature>
<comment type="caution">
    <text evidence="2">The sequence shown here is derived from an EMBL/GenBank/DDBJ whole genome shotgun (WGS) entry which is preliminary data.</text>
</comment>
<dbReference type="GO" id="GO:0022857">
    <property type="term" value="F:transmembrane transporter activity"/>
    <property type="evidence" value="ECO:0007669"/>
    <property type="project" value="InterPro"/>
</dbReference>
<dbReference type="OrthoDB" id="5431035at2"/>
<name>A0A0R1HL48_9LACO</name>
<proteinExistence type="predicted"/>
<evidence type="ECO:0008006" key="4">
    <source>
        <dbReference type="Google" id="ProtNLM"/>
    </source>
</evidence>
<keyword evidence="1" id="KW-0472">Membrane</keyword>
<feature type="transmembrane region" description="Helical" evidence="1">
    <location>
        <begin position="12"/>
        <end position="29"/>
    </location>
</feature>
<dbReference type="EMBL" id="AZCX01000010">
    <property type="protein sequence ID" value="KRK47264.1"/>
    <property type="molecule type" value="Genomic_DNA"/>
</dbReference>
<keyword evidence="3" id="KW-1185">Reference proteome</keyword>
<evidence type="ECO:0000313" key="2">
    <source>
        <dbReference type="EMBL" id="KRK47264.1"/>
    </source>
</evidence>
<dbReference type="AlphaFoldDB" id="A0A0R1HL48"/>
<reference evidence="2 3" key="1">
    <citation type="journal article" date="2015" name="Genome Announc.">
        <title>Expanding the biotechnology potential of lactobacilli through comparative genomics of 213 strains and associated genera.</title>
        <authorList>
            <person name="Sun Z."/>
            <person name="Harris H.M."/>
            <person name="McCann A."/>
            <person name="Guo C."/>
            <person name="Argimon S."/>
            <person name="Zhang W."/>
            <person name="Yang X."/>
            <person name="Jeffery I.B."/>
            <person name="Cooney J.C."/>
            <person name="Kagawa T.F."/>
            <person name="Liu W."/>
            <person name="Song Y."/>
            <person name="Salvetti E."/>
            <person name="Wrobel A."/>
            <person name="Rasinkangas P."/>
            <person name="Parkhill J."/>
            <person name="Rea M.C."/>
            <person name="O'Sullivan O."/>
            <person name="Ritari J."/>
            <person name="Douillard F.P."/>
            <person name="Paul Ross R."/>
            <person name="Yang R."/>
            <person name="Briner A.E."/>
            <person name="Felis G.E."/>
            <person name="de Vos W.M."/>
            <person name="Barrangou R."/>
            <person name="Klaenhammer T.R."/>
            <person name="Caufield P.W."/>
            <person name="Cui Y."/>
            <person name="Zhang H."/>
            <person name="O'Toole P.W."/>
        </authorList>
    </citation>
    <scope>NUCLEOTIDE SEQUENCE [LARGE SCALE GENOMIC DNA]</scope>
    <source>
        <strain evidence="2 3">JCM 15530</strain>
    </source>
</reference>
<gene>
    <name evidence="2" type="ORF">FC96_GL000534</name>
</gene>
<keyword evidence="1" id="KW-0812">Transmembrane</keyword>
<dbReference type="InterPro" id="IPR024529">
    <property type="entry name" value="ECF_trnsprt_substrate-spec"/>
</dbReference>
<keyword evidence="1" id="KW-1133">Transmembrane helix</keyword>
<dbReference type="PATRIC" id="fig|1302272.5.peg.532"/>
<organism evidence="2 3">
    <name type="scientific">Secundilactobacillus kimchicus JCM 15530</name>
    <dbReference type="NCBI Taxonomy" id="1302272"/>
    <lineage>
        <taxon>Bacteria</taxon>
        <taxon>Bacillati</taxon>
        <taxon>Bacillota</taxon>
        <taxon>Bacilli</taxon>
        <taxon>Lactobacillales</taxon>
        <taxon>Lactobacillaceae</taxon>
        <taxon>Secundilactobacillus</taxon>
    </lineage>
</organism>
<evidence type="ECO:0000256" key="1">
    <source>
        <dbReference type="SAM" id="Phobius"/>
    </source>
</evidence>
<dbReference type="STRING" id="1302272.FC96_GL000534"/>
<dbReference type="Proteomes" id="UP000050911">
    <property type="component" value="Unassembled WGS sequence"/>
</dbReference>
<dbReference type="Pfam" id="PF12822">
    <property type="entry name" value="ECF_trnsprt"/>
    <property type="match status" value="1"/>
</dbReference>
<feature type="transmembrane region" description="Helical" evidence="1">
    <location>
        <begin position="70"/>
        <end position="92"/>
    </location>
</feature>